<dbReference type="EMBL" id="CP065611">
    <property type="protein sequence ID" value="QPR04700.1"/>
    <property type="molecule type" value="Genomic_DNA"/>
</dbReference>
<dbReference type="AlphaFoldDB" id="A0A376FQN1"/>
<proteinExistence type="predicted"/>
<evidence type="ECO:0000313" key="2">
    <source>
        <dbReference type="EMBL" id="STD33999.1"/>
    </source>
</evidence>
<evidence type="ECO:0000313" key="1">
    <source>
        <dbReference type="EMBL" id="QPR04700.1"/>
    </source>
</evidence>
<name>A0A376FQN1_ECOLX</name>
<protein>
    <submittedName>
        <fullName evidence="1">DUF4406 domain-containing protein</fullName>
    </submittedName>
    <submittedName>
        <fullName evidence="2">Phage protein</fullName>
    </submittedName>
</protein>
<evidence type="ECO:0000313" key="3">
    <source>
        <dbReference type="Proteomes" id="UP000254219"/>
    </source>
</evidence>
<sequence length="101" mass="11203">MRVRVYIAGPMTGYKNFNREAFHEAEEKLKQKGCTVLNPAVLPGGLTQAQYMDICTAMLRCVDTIYMLKGWHRSAGAKAELALAEKLGHAVIFQETASVQD</sequence>
<dbReference type="Pfam" id="PF14359">
    <property type="entry name" value="DUF4406"/>
    <property type="match status" value="1"/>
</dbReference>
<dbReference type="Proteomes" id="UP000254219">
    <property type="component" value="Unassembled WGS sequence"/>
</dbReference>
<dbReference type="Gene3D" id="3.40.50.10400">
    <property type="entry name" value="Hypothetical protein PA1492"/>
    <property type="match status" value="1"/>
</dbReference>
<dbReference type="SUPFAM" id="SSF52309">
    <property type="entry name" value="N-(deoxy)ribosyltransferase-like"/>
    <property type="match status" value="1"/>
</dbReference>
<reference evidence="1 4" key="2">
    <citation type="submission" date="2020-12" db="EMBL/GenBank/DDBJ databases">
        <title>FDA dAtabase for Regulatory Grade micrObial Sequences (FDA-ARGOS): Supporting development and validation of Infectious Disease Dx tests.</title>
        <authorList>
            <person name="Sproer C."/>
            <person name="Gronow S."/>
            <person name="Severitt S."/>
            <person name="Schroder I."/>
            <person name="Tallon L."/>
            <person name="Sadzewicz L."/>
            <person name="Zhao X."/>
            <person name="Boylan J."/>
            <person name="Ott S."/>
            <person name="Bowen H."/>
            <person name="Vavikolanu K."/>
            <person name="Mehta A."/>
            <person name="Aluvathingal J."/>
            <person name="Nadendla S."/>
            <person name="Lowell S."/>
            <person name="Myers T."/>
            <person name="Yan Y."/>
            <person name="Sichtig H."/>
        </authorList>
    </citation>
    <scope>NUCLEOTIDE SEQUENCE [LARGE SCALE GENOMIC DNA]</scope>
    <source>
        <strain evidence="1 4">FDAARGOS_945</strain>
    </source>
</reference>
<dbReference type="InterPro" id="IPR025518">
    <property type="entry name" value="DUF4406"/>
</dbReference>
<evidence type="ECO:0000313" key="4">
    <source>
        <dbReference type="Proteomes" id="UP000594864"/>
    </source>
</evidence>
<organism evidence="2 3">
    <name type="scientific">Escherichia coli</name>
    <dbReference type="NCBI Taxonomy" id="562"/>
    <lineage>
        <taxon>Bacteria</taxon>
        <taxon>Pseudomonadati</taxon>
        <taxon>Pseudomonadota</taxon>
        <taxon>Gammaproteobacteria</taxon>
        <taxon>Enterobacterales</taxon>
        <taxon>Enterobacteriaceae</taxon>
        <taxon>Escherichia</taxon>
    </lineage>
</organism>
<dbReference type="EMBL" id="UFYN01000002">
    <property type="protein sequence ID" value="STD33999.1"/>
    <property type="molecule type" value="Genomic_DNA"/>
</dbReference>
<dbReference type="Proteomes" id="UP000594864">
    <property type="component" value="Chromosome"/>
</dbReference>
<gene>
    <name evidence="1" type="ORF">I6H02_24795</name>
    <name evidence="2" type="ORF">NCTC11181_00109</name>
</gene>
<accession>A0A376FQN1</accession>
<reference evidence="2 3" key="1">
    <citation type="submission" date="2018-06" db="EMBL/GenBank/DDBJ databases">
        <authorList>
            <consortium name="Pathogen Informatics"/>
            <person name="Doyle S."/>
        </authorList>
    </citation>
    <scope>NUCLEOTIDE SEQUENCE [LARGE SCALE GENOMIC DNA]</scope>
    <source>
        <strain evidence="2 3">NCTC11181</strain>
    </source>
</reference>